<feature type="compositionally biased region" description="Basic and acidic residues" evidence="1">
    <location>
        <begin position="1"/>
        <end position="10"/>
    </location>
</feature>
<name>A0A645IGG3_9ZZZZ</name>
<sequence length="80" mass="8430">MAHRIDRGDPQGEANCGVGSRASPLGQNVLLPTKVNDVFDNQEVAGESQFGDNFQLVFDGLPRGRVLLGGTVALTRPPVG</sequence>
<protein>
    <submittedName>
        <fullName evidence="2">Uncharacterized protein</fullName>
    </submittedName>
</protein>
<reference evidence="2" key="1">
    <citation type="submission" date="2019-08" db="EMBL/GenBank/DDBJ databases">
        <authorList>
            <person name="Kucharzyk K."/>
            <person name="Murdoch R.W."/>
            <person name="Higgins S."/>
            <person name="Loffler F."/>
        </authorList>
    </citation>
    <scope>NUCLEOTIDE SEQUENCE</scope>
</reference>
<proteinExistence type="predicted"/>
<gene>
    <name evidence="2" type="ORF">SDC9_194039</name>
</gene>
<dbReference type="EMBL" id="VSSQ01107123">
    <property type="protein sequence ID" value="MPN46453.1"/>
    <property type="molecule type" value="Genomic_DNA"/>
</dbReference>
<organism evidence="2">
    <name type="scientific">bioreactor metagenome</name>
    <dbReference type="NCBI Taxonomy" id="1076179"/>
    <lineage>
        <taxon>unclassified sequences</taxon>
        <taxon>metagenomes</taxon>
        <taxon>ecological metagenomes</taxon>
    </lineage>
</organism>
<accession>A0A645IGG3</accession>
<dbReference type="AlphaFoldDB" id="A0A645IGG3"/>
<feature type="region of interest" description="Disordered" evidence="1">
    <location>
        <begin position="1"/>
        <end position="23"/>
    </location>
</feature>
<evidence type="ECO:0000313" key="2">
    <source>
        <dbReference type="EMBL" id="MPN46453.1"/>
    </source>
</evidence>
<evidence type="ECO:0000256" key="1">
    <source>
        <dbReference type="SAM" id="MobiDB-lite"/>
    </source>
</evidence>
<comment type="caution">
    <text evidence="2">The sequence shown here is derived from an EMBL/GenBank/DDBJ whole genome shotgun (WGS) entry which is preliminary data.</text>
</comment>